<feature type="compositionally biased region" description="Polar residues" evidence="9">
    <location>
        <begin position="201"/>
        <end position="221"/>
    </location>
</feature>
<dbReference type="RefSeq" id="XP_024716684.1">
    <property type="nucleotide sequence ID" value="XM_024863105.1"/>
</dbReference>
<dbReference type="GO" id="GO:0003697">
    <property type="term" value="F:single-stranded DNA binding"/>
    <property type="evidence" value="ECO:0007669"/>
    <property type="project" value="TreeGrafter"/>
</dbReference>
<dbReference type="EMBL" id="KZ679019">
    <property type="protein sequence ID" value="PSS07028.1"/>
    <property type="molecule type" value="Genomic_DNA"/>
</dbReference>
<feature type="compositionally biased region" description="Basic residues" evidence="9">
    <location>
        <begin position="359"/>
        <end position="373"/>
    </location>
</feature>
<evidence type="ECO:0000256" key="9">
    <source>
        <dbReference type="SAM" id="MobiDB-lite"/>
    </source>
</evidence>
<comment type="function">
    <text evidence="7 8">Has a role in the initiation of DNA replication. Required at S-phase checkpoint.</text>
</comment>
<evidence type="ECO:0000256" key="5">
    <source>
        <dbReference type="ARBA" id="ARBA00023242"/>
    </source>
</evidence>
<evidence type="ECO:0000256" key="3">
    <source>
        <dbReference type="ARBA" id="ARBA00018363"/>
    </source>
</evidence>
<gene>
    <name evidence="10" type="ORF">M430DRAFT_148092</name>
</gene>
<dbReference type="CDD" id="cd22289">
    <property type="entry name" value="RecQL4_SLD2_NTD"/>
    <property type="match status" value="1"/>
</dbReference>
<keyword evidence="6 8" id="KW-0131">Cell cycle</keyword>
<accession>A0A2T3APV0</accession>
<proteinExistence type="inferred from homology"/>
<dbReference type="GO" id="GO:0003688">
    <property type="term" value="F:DNA replication origin binding"/>
    <property type="evidence" value="ECO:0007669"/>
    <property type="project" value="TreeGrafter"/>
</dbReference>
<dbReference type="GO" id="GO:0006270">
    <property type="term" value="P:DNA replication initiation"/>
    <property type="evidence" value="ECO:0007669"/>
    <property type="project" value="UniProtKB-UniRule"/>
</dbReference>
<evidence type="ECO:0000256" key="7">
    <source>
        <dbReference type="ARBA" id="ARBA00025253"/>
    </source>
</evidence>
<dbReference type="PANTHER" id="PTHR28124:SF1">
    <property type="entry name" value="DNA REPLICATION REGULATOR SLD2"/>
    <property type="match status" value="1"/>
</dbReference>
<evidence type="ECO:0000313" key="10">
    <source>
        <dbReference type="EMBL" id="PSS07028.1"/>
    </source>
</evidence>
<dbReference type="Gene3D" id="1.10.10.1460">
    <property type="match status" value="1"/>
</dbReference>
<comment type="similarity">
    <text evidence="2 8">Belongs to the SLD2 family.</text>
</comment>
<dbReference type="FunCoup" id="A0A2T3APV0">
    <property type="interactions" value="50"/>
</dbReference>
<dbReference type="GO" id="GO:0031261">
    <property type="term" value="C:DNA replication preinitiation complex"/>
    <property type="evidence" value="ECO:0007669"/>
    <property type="project" value="TreeGrafter"/>
</dbReference>
<dbReference type="Proteomes" id="UP000241818">
    <property type="component" value="Unassembled WGS sequence"/>
</dbReference>
<dbReference type="InterPro" id="IPR040203">
    <property type="entry name" value="Sld2"/>
</dbReference>
<dbReference type="InParanoid" id="A0A2T3APV0"/>
<sequence length="507" mass="56258">MKEEEREALTERSNALRLELKTWEKNFAASHNGQKASRDDIKKHPAIAAKYKEYNKARDILSGKIVQPPPSHHETPRKRKHEDGHAQPSKRFQIMKTPSKNTMLPWEVDPYESPSAVRNIFTPSKKTAIGPTPQKDGQVLGIFDLLEESNTPSKKNSASGANLQALLHSTPRKPPNDIHATPRHTRTPASAGKRFMLDKFTTPSKNPHPNGQGGKTPSSVSKLYFATPSFLRRDSQRPQMPTVNENDEDLELSPQPLRLPRKPLVRGLSSMLAGLRKMEEEAADEDLEALHEMENELAAVGRDPPSKAPIPTPQETVQVEEASQPRLPLGGFDDEALLDSEPDELQNPTLGRDGLPLKIYKKKGQKRTTRRVTLKPSRAKPVSAPRSADEEEEGASDDEFTTAAAADDSTIPETQQAAADDDDTTAAAFEDARNFDSDSQSEYTASEGGTRYRRPNQGRRGSAKEGKIRTVARKVNAVAHQNFKRLKLRNSGAKGGPAHNSRFRRRK</sequence>
<dbReference type="FunFam" id="1.10.10.1460:FF:000001">
    <property type="entry name" value="DNA replication regulator Sld2"/>
    <property type="match status" value="1"/>
</dbReference>
<comment type="subcellular location">
    <subcellularLocation>
        <location evidence="1 8">Nucleus</location>
    </subcellularLocation>
</comment>
<evidence type="ECO:0000256" key="2">
    <source>
        <dbReference type="ARBA" id="ARBA00007276"/>
    </source>
</evidence>
<protein>
    <recommendedName>
        <fullName evidence="3 8">DNA replication regulator SLD2</fullName>
    </recommendedName>
</protein>
<name>A0A2T3APV0_AMORE</name>
<reference evidence="10 11" key="1">
    <citation type="journal article" date="2018" name="New Phytol.">
        <title>Comparative genomics and transcriptomics depict ericoid mycorrhizal fungi as versatile saprotrophs and plant mutualists.</title>
        <authorList>
            <person name="Martino E."/>
            <person name="Morin E."/>
            <person name="Grelet G.A."/>
            <person name="Kuo A."/>
            <person name="Kohler A."/>
            <person name="Daghino S."/>
            <person name="Barry K.W."/>
            <person name="Cichocki N."/>
            <person name="Clum A."/>
            <person name="Dockter R.B."/>
            <person name="Hainaut M."/>
            <person name="Kuo R.C."/>
            <person name="LaButti K."/>
            <person name="Lindahl B.D."/>
            <person name="Lindquist E.A."/>
            <person name="Lipzen A."/>
            <person name="Khouja H.R."/>
            <person name="Magnuson J."/>
            <person name="Murat C."/>
            <person name="Ohm R.A."/>
            <person name="Singer S.W."/>
            <person name="Spatafora J.W."/>
            <person name="Wang M."/>
            <person name="Veneault-Fourrey C."/>
            <person name="Henrissat B."/>
            <person name="Grigoriev I.V."/>
            <person name="Martin F.M."/>
            <person name="Perotto S."/>
        </authorList>
    </citation>
    <scope>NUCLEOTIDE SEQUENCE [LARGE SCALE GENOMIC DNA]</scope>
    <source>
        <strain evidence="10 11">ATCC 22711</strain>
    </source>
</reference>
<dbReference type="GO" id="GO:1902977">
    <property type="term" value="P:mitotic DNA replication preinitiation complex assembly"/>
    <property type="evidence" value="ECO:0007669"/>
    <property type="project" value="TreeGrafter"/>
</dbReference>
<dbReference type="OrthoDB" id="8775810at2759"/>
<evidence type="ECO:0000256" key="6">
    <source>
        <dbReference type="ARBA" id="ARBA00023306"/>
    </source>
</evidence>
<evidence type="ECO:0000256" key="4">
    <source>
        <dbReference type="ARBA" id="ARBA00022705"/>
    </source>
</evidence>
<organism evidence="10 11">
    <name type="scientific">Amorphotheca resinae ATCC 22711</name>
    <dbReference type="NCBI Taxonomy" id="857342"/>
    <lineage>
        <taxon>Eukaryota</taxon>
        <taxon>Fungi</taxon>
        <taxon>Dikarya</taxon>
        <taxon>Ascomycota</taxon>
        <taxon>Pezizomycotina</taxon>
        <taxon>Leotiomycetes</taxon>
        <taxon>Helotiales</taxon>
        <taxon>Amorphothecaceae</taxon>
        <taxon>Amorphotheca</taxon>
    </lineage>
</organism>
<keyword evidence="11" id="KW-1185">Reference proteome</keyword>
<evidence type="ECO:0000256" key="1">
    <source>
        <dbReference type="ARBA" id="ARBA00004123"/>
    </source>
</evidence>
<feature type="compositionally biased region" description="Acidic residues" evidence="9">
    <location>
        <begin position="389"/>
        <end position="400"/>
    </location>
</feature>
<evidence type="ECO:0000256" key="8">
    <source>
        <dbReference type="RuleBase" id="RU367067"/>
    </source>
</evidence>
<keyword evidence="4 8" id="KW-0235">DNA replication</keyword>
<feature type="region of interest" description="Disordered" evidence="9">
    <location>
        <begin position="283"/>
        <end position="507"/>
    </location>
</feature>
<dbReference type="InterPro" id="IPR021110">
    <property type="entry name" value="DNA_rep_checkpnt_protein"/>
</dbReference>
<dbReference type="AlphaFoldDB" id="A0A2T3APV0"/>
<dbReference type="GeneID" id="36571186"/>
<keyword evidence="5 8" id="KW-0539">Nucleus</keyword>
<dbReference type="PANTHER" id="PTHR28124">
    <property type="entry name" value="DNA REPLICATION REGULATOR SLD2"/>
    <property type="match status" value="1"/>
</dbReference>
<dbReference type="GO" id="GO:0000727">
    <property type="term" value="P:double-strand break repair via break-induced replication"/>
    <property type="evidence" value="ECO:0007669"/>
    <property type="project" value="TreeGrafter"/>
</dbReference>
<feature type="region of interest" description="Disordered" evidence="9">
    <location>
        <begin position="150"/>
        <end position="263"/>
    </location>
</feature>
<feature type="compositionally biased region" description="Low complexity" evidence="9">
    <location>
        <begin position="401"/>
        <end position="418"/>
    </location>
</feature>
<feature type="region of interest" description="Disordered" evidence="9">
    <location>
        <begin position="59"/>
        <end position="107"/>
    </location>
</feature>
<evidence type="ECO:0000313" key="11">
    <source>
        <dbReference type="Proteomes" id="UP000241818"/>
    </source>
</evidence>
<feature type="compositionally biased region" description="Acidic residues" evidence="9">
    <location>
        <begin position="332"/>
        <end position="344"/>
    </location>
</feature>
<feature type="compositionally biased region" description="Polar residues" evidence="9">
    <location>
        <begin position="150"/>
        <end position="162"/>
    </location>
</feature>
<dbReference type="Pfam" id="PF11719">
    <property type="entry name" value="Drc1-Sld2"/>
    <property type="match status" value="1"/>
</dbReference>